<dbReference type="GO" id="GO:0015986">
    <property type="term" value="P:proton motive force-driven ATP synthesis"/>
    <property type="evidence" value="ECO:0007669"/>
    <property type="project" value="UniProtKB-UniRule"/>
</dbReference>
<accession>A0A4D5RA26</accession>
<evidence type="ECO:0000256" key="8">
    <source>
        <dbReference type="ARBA" id="ARBA00023136"/>
    </source>
</evidence>
<dbReference type="GO" id="GO:0031966">
    <property type="term" value="C:mitochondrial membrane"/>
    <property type="evidence" value="ECO:0007669"/>
    <property type="project" value="UniProtKB-SubCell"/>
</dbReference>
<keyword evidence="8 10" id="KW-0472">Membrane</keyword>
<dbReference type="InterPro" id="IPR006808">
    <property type="entry name" value="ATP_synth_F0_gsu_mt"/>
</dbReference>
<evidence type="ECO:0000256" key="7">
    <source>
        <dbReference type="ARBA" id="ARBA00023128"/>
    </source>
</evidence>
<evidence type="ECO:0000256" key="10">
    <source>
        <dbReference type="PIRNR" id="PIRNR017835"/>
    </source>
</evidence>
<dbReference type="Pfam" id="PF04718">
    <property type="entry name" value="ATP-synt_G"/>
    <property type="match status" value="1"/>
</dbReference>
<keyword evidence="9 10" id="KW-0066">ATP synthesis</keyword>
<evidence type="ECO:0000256" key="6">
    <source>
        <dbReference type="ARBA" id="ARBA00023065"/>
    </source>
</evidence>
<dbReference type="PIRSF" id="PIRSF017835">
    <property type="entry name" value="ATP-synth_g_mitoch_animal"/>
    <property type="match status" value="1"/>
</dbReference>
<keyword evidence="3 10" id="KW-0813">Transport</keyword>
<dbReference type="EMBL" id="GGNE01000468">
    <property type="protein sequence ID" value="MIC89009.1"/>
    <property type="molecule type" value="Transcribed_RNA"/>
</dbReference>
<evidence type="ECO:0000256" key="3">
    <source>
        <dbReference type="ARBA" id="ARBA00022448"/>
    </source>
</evidence>
<evidence type="ECO:0000256" key="4">
    <source>
        <dbReference type="ARBA" id="ARBA00022547"/>
    </source>
</evidence>
<evidence type="ECO:0000256" key="2">
    <source>
        <dbReference type="ARBA" id="ARBA00005699"/>
    </source>
</evidence>
<reference evidence="11" key="1">
    <citation type="journal article" date="2018" name="Toxicon">
        <title>Venom-gland transcriptomics and venom proteomics of the giant Florida blue centipede, Scolopendra viridis.</title>
        <authorList>
            <person name="Ward M.J."/>
            <person name="Rokyta D.R."/>
        </authorList>
    </citation>
    <scope>NUCLEOTIDE SEQUENCE</scope>
    <source>
        <tissue evidence="11">Venom gland</tissue>
    </source>
</reference>
<organism evidence="11">
    <name type="scientific">Scolopendra viridis</name>
    <name type="common">Giant centipede</name>
    <dbReference type="NCBI Taxonomy" id="118503"/>
    <lineage>
        <taxon>Eukaryota</taxon>
        <taxon>Metazoa</taxon>
        <taxon>Ecdysozoa</taxon>
        <taxon>Arthropoda</taxon>
        <taxon>Myriapoda</taxon>
        <taxon>Chilopoda</taxon>
        <taxon>Pleurostigmophora</taxon>
        <taxon>Scolopendromorpha</taxon>
        <taxon>Scolopendridae</taxon>
        <taxon>Scolopendra</taxon>
    </lineage>
</organism>
<proteinExistence type="inferred from homology"/>
<dbReference type="GO" id="GO:0015078">
    <property type="term" value="F:proton transmembrane transporter activity"/>
    <property type="evidence" value="ECO:0007669"/>
    <property type="project" value="UniProtKB-UniRule"/>
</dbReference>
<dbReference type="PANTHER" id="PTHR12386">
    <property type="entry name" value="ATP SYNTHASE SUBUNIT"/>
    <property type="match status" value="1"/>
</dbReference>
<comment type="subcellular location">
    <subcellularLocation>
        <location evidence="1">Mitochondrion membrane</location>
    </subcellularLocation>
</comment>
<comment type="similarity">
    <text evidence="2 10">Belongs to the ATPase g subunit family.</text>
</comment>
<evidence type="ECO:0000256" key="5">
    <source>
        <dbReference type="ARBA" id="ARBA00022781"/>
    </source>
</evidence>
<dbReference type="AlphaFoldDB" id="A0A4D5RA26"/>
<dbReference type="GO" id="GO:0045259">
    <property type="term" value="C:proton-transporting ATP synthase complex"/>
    <property type="evidence" value="ECO:0007669"/>
    <property type="project" value="UniProtKB-UniRule"/>
</dbReference>
<name>A0A4D5RA26_SCOVI</name>
<evidence type="ECO:0000313" key="11">
    <source>
        <dbReference type="EMBL" id="MIC89009.1"/>
    </source>
</evidence>
<evidence type="ECO:0000256" key="9">
    <source>
        <dbReference type="ARBA" id="ARBA00023310"/>
    </source>
</evidence>
<keyword evidence="5 10" id="KW-0375">Hydrogen ion transport</keyword>
<protein>
    <recommendedName>
        <fullName evidence="10">ATP synthase subunit g</fullName>
        <shortName evidence="10">ATPase subunit g</shortName>
    </recommendedName>
</protein>
<keyword evidence="4 10" id="KW-0138">CF(0)</keyword>
<evidence type="ECO:0000256" key="1">
    <source>
        <dbReference type="ARBA" id="ARBA00004325"/>
    </source>
</evidence>
<keyword evidence="6 10" id="KW-0406">Ion transport</keyword>
<sequence length="99" mass="11209">MSKLANKAPQLIKAATEYAKPRLETFRKYALVELTPPMPGDIPQIVRGIGNLMYSATTAKWRHLTVREAWLNTLVATEVACWFFVGECIGKRRLVAYKV</sequence>
<keyword evidence="7 10" id="KW-0496">Mitochondrion</keyword>
<dbReference type="InterPro" id="IPR016702">
    <property type="entry name" value="ATP5MG_metazoa"/>
</dbReference>